<dbReference type="EMBL" id="MLAK01000975">
    <property type="protein sequence ID" value="OHT00014.1"/>
    <property type="molecule type" value="Genomic_DNA"/>
</dbReference>
<keyword evidence="1" id="KW-0472">Membrane</keyword>
<dbReference type="InterPro" id="IPR011040">
    <property type="entry name" value="Sialidase"/>
</dbReference>
<feature type="domain" description="Sialidase" evidence="2">
    <location>
        <begin position="174"/>
        <end position="342"/>
    </location>
</feature>
<accession>A0A1J4JR76</accession>
<keyword evidence="1" id="KW-0812">Transmembrane</keyword>
<dbReference type="Proteomes" id="UP000179807">
    <property type="component" value="Unassembled WGS sequence"/>
</dbReference>
<dbReference type="InterPro" id="IPR036278">
    <property type="entry name" value="Sialidase_sf"/>
</dbReference>
<keyword evidence="4" id="KW-1185">Reference proteome</keyword>
<comment type="caution">
    <text evidence="3">The sequence shown here is derived from an EMBL/GenBank/DDBJ whole genome shotgun (WGS) entry which is preliminary data.</text>
</comment>
<evidence type="ECO:0000256" key="1">
    <source>
        <dbReference type="SAM" id="Phobius"/>
    </source>
</evidence>
<evidence type="ECO:0000313" key="4">
    <source>
        <dbReference type="Proteomes" id="UP000179807"/>
    </source>
</evidence>
<dbReference type="AlphaFoldDB" id="A0A1J4JR76"/>
<protein>
    <recommendedName>
        <fullName evidence="2">Sialidase domain-containing protein</fullName>
    </recommendedName>
</protein>
<feature type="transmembrane region" description="Helical" evidence="1">
    <location>
        <begin position="664"/>
        <end position="687"/>
    </location>
</feature>
<dbReference type="VEuPathDB" id="TrichDB:TRFO_33394"/>
<proteinExistence type="predicted"/>
<dbReference type="GO" id="GO:0016020">
    <property type="term" value="C:membrane"/>
    <property type="evidence" value="ECO:0007669"/>
    <property type="project" value="TreeGrafter"/>
</dbReference>
<dbReference type="PANTHER" id="PTHR10628">
    <property type="entry name" value="SIALIDASE"/>
    <property type="match status" value="1"/>
</dbReference>
<gene>
    <name evidence="3" type="ORF">TRFO_33394</name>
</gene>
<dbReference type="InterPro" id="IPR026856">
    <property type="entry name" value="Sialidase_fam"/>
</dbReference>
<dbReference type="OrthoDB" id="2739686at2759"/>
<evidence type="ECO:0000259" key="2">
    <source>
        <dbReference type="Pfam" id="PF13088"/>
    </source>
</evidence>
<dbReference type="PANTHER" id="PTHR10628:SF30">
    <property type="entry name" value="EXO-ALPHA-SIALIDASE"/>
    <property type="match status" value="1"/>
</dbReference>
<evidence type="ECO:0000313" key="3">
    <source>
        <dbReference type="EMBL" id="OHT00014.1"/>
    </source>
</evidence>
<keyword evidence="1" id="KW-1133">Transmembrane helix</keyword>
<dbReference type="GeneID" id="94843747"/>
<dbReference type="Gene3D" id="2.120.10.10">
    <property type="match status" value="1"/>
</dbReference>
<dbReference type="GO" id="GO:0005737">
    <property type="term" value="C:cytoplasm"/>
    <property type="evidence" value="ECO:0007669"/>
    <property type="project" value="TreeGrafter"/>
</dbReference>
<dbReference type="Pfam" id="PF13088">
    <property type="entry name" value="BNR_2"/>
    <property type="match status" value="1"/>
</dbReference>
<dbReference type="CDD" id="cd15482">
    <property type="entry name" value="Sialidase_non-viral"/>
    <property type="match status" value="1"/>
</dbReference>
<name>A0A1J4JR76_9EUKA</name>
<dbReference type="GO" id="GO:0004308">
    <property type="term" value="F:exo-alpha-sialidase activity"/>
    <property type="evidence" value="ECO:0007669"/>
    <property type="project" value="InterPro"/>
</dbReference>
<reference evidence="3" key="1">
    <citation type="submission" date="2016-10" db="EMBL/GenBank/DDBJ databases">
        <authorList>
            <person name="Benchimol M."/>
            <person name="Almeida L.G."/>
            <person name="Vasconcelos A.T."/>
            <person name="Perreira-Neves A."/>
            <person name="Rosa I.A."/>
            <person name="Tasca T."/>
            <person name="Bogo M.R."/>
            <person name="de Souza W."/>
        </authorList>
    </citation>
    <scope>NUCLEOTIDE SEQUENCE [LARGE SCALE GENOMIC DNA]</scope>
    <source>
        <strain evidence="3">K</strain>
    </source>
</reference>
<dbReference type="RefSeq" id="XP_068353150.1">
    <property type="nucleotide sequence ID" value="XM_068509043.1"/>
</dbReference>
<dbReference type="GO" id="GO:0009313">
    <property type="term" value="P:oligosaccharide catabolic process"/>
    <property type="evidence" value="ECO:0007669"/>
    <property type="project" value="TreeGrafter"/>
</dbReference>
<dbReference type="GO" id="GO:0006689">
    <property type="term" value="P:ganglioside catabolic process"/>
    <property type="evidence" value="ECO:0007669"/>
    <property type="project" value="TreeGrafter"/>
</dbReference>
<organism evidence="3 4">
    <name type="scientific">Tritrichomonas foetus</name>
    <dbReference type="NCBI Taxonomy" id="1144522"/>
    <lineage>
        <taxon>Eukaryota</taxon>
        <taxon>Metamonada</taxon>
        <taxon>Parabasalia</taxon>
        <taxon>Tritrichomonadida</taxon>
        <taxon>Tritrichomonadidae</taxon>
        <taxon>Tritrichomonas</taxon>
    </lineage>
</organism>
<dbReference type="SUPFAM" id="SSF50939">
    <property type="entry name" value="Sialidases"/>
    <property type="match status" value="1"/>
</dbReference>
<sequence>MLLFFISFASFYDDLKESVLFQPHNWNSRYFRIPAICTANDGSLITATDARWINKNDLPARISVMIRRSPDNGVSWSDPIIISGPIKDTGHGDASIMVDRKTGTVICLFNGDNGFFRSTAKNPVHIYMSRSHDNGITWEPMIDITHFLYSSLCTECNKDRKTWAGMFATSGYICQLRDGRIMVAGTVRCWGQVRNYAIYSDDCGDTWDMGLTYADKRANEAKFVEKNDGVVIISVRNRGYRRFVFSSDRGDHWVNETKMTDIWDSPCNGEIIRYTSTIDGYDKDRLLHTVTYVKNFPRRNVSMLLSYDEGKTWPIKKQLNNESSQLGSYSSIAIGKDGMIYVYYEKGISLSDPDEFNMTVSRFSLEWLTDGQDRYTPPGDLLWCIINKEDLTSTKLCPANYHQLNLKVFDSYVESYFIYPRTVNYIFTTTIRDFTINLSREGLETGKYVNEIKDSKPTIQFIGHSRSSRTFEMKNVHIIISSEELSFNTFIFDDVIITIINTTNLSKVEIGSTHIRLINQYSKTSFITTILNVSKATVELENEHSIEDEALLILRGISGVESHSGSTIRIISIINKSQIHIKGNWTKEEAQNITIVSTTNHHTRVLLDLKNLGKFGIEGEEPEYIDTPDDAHFEIIAKFLSRKTGQSNKTAQFDKRSKGAKGTLIFLNLISAAVCVFVFIVLISFFIHQKQHTAEHHTA</sequence>